<dbReference type="EMBL" id="SJPR01000005">
    <property type="protein sequence ID" value="TWT95263.1"/>
    <property type="molecule type" value="Genomic_DNA"/>
</dbReference>
<evidence type="ECO:0000313" key="1">
    <source>
        <dbReference type="EMBL" id="TWT95263.1"/>
    </source>
</evidence>
<keyword evidence="2" id="KW-1185">Reference proteome</keyword>
<protein>
    <submittedName>
        <fullName evidence="1">Uncharacterized protein</fullName>
    </submittedName>
</protein>
<dbReference type="Proteomes" id="UP000317421">
    <property type="component" value="Unassembled WGS sequence"/>
</dbReference>
<dbReference type="AlphaFoldDB" id="A0A5C6AAB4"/>
<name>A0A5C6AAB4_9BACT</name>
<gene>
    <name evidence="1" type="ORF">Pla108_34070</name>
</gene>
<reference evidence="1 2" key="1">
    <citation type="submission" date="2019-02" db="EMBL/GenBank/DDBJ databases">
        <title>Deep-cultivation of Planctomycetes and their phenomic and genomic characterization uncovers novel biology.</title>
        <authorList>
            <person name="Wiegand S."/>
            <person name="Jogler M."/>
            <person name="Boedeker C."/>
            <person name="Pinto D."/>
            <person name="Vollmers J."/>
            <person name="Rivas-Marin E."/>
            <person name="Kohn T."/>
            <person name="Peeters S.H."/>
            <person name="Heuer A."/>
            <person name="Rast P."/>
            <person name="Oberbeckmann S."/>
            <person name="Bunk B."/>
            <person name="Jeske O."/>
            <person name="Meyerdierks A."/>
            <person name="Storesund J.E."/>
            <person name="Kallscheuer N."/>
            <person name="Luecker S."/>
            <person name="Lage O.M."/>
            <person name="Pohl T."/>
            <person name="Merkel B.J."/>
            <person name="Hornburger P."/>
            <person name="Mueller R.-W."/>
            <person name="Bruemmer F."/>
            <person name="Labrenz M."/>
            <person name="Spormann A.M."/>
            <person name="Op Den Camp H."/>
            <person name="Overmann J."/>
            <person name="Amann R."/>
            <person name="Jetten M.S.M."/>
            <person name="Mascher T."/>
            <person name="Medema M.H."/>
            <person name="Devos D.P."/>
            <person name="Kaster A.-K."/>
            <person name="Ovreas L."/>
            <person name="Rohde M."/>
            <person name="Galperin M.Y."/>
            <person name="Jogler C."/>
        </authorList>
    </citation>
    <scope>NUCLEOTIDE SEQUENCE [LARGE SCALE GENOMIC DNA]</scope>
    <source>
        <strain evidence="1 2">Pla108</strain>
    </source>
</reference>
<sequence>MGRVLGWELEFVGRYGLQAHRHPALFDLVSEGRNRPTAACRRTIPLAETRAALVSLVDYRGAGMTTTAVEREIGTPSACAAGSASATRRGALFFVSHRVKRLSRRNRQYSKLTEVSGAVAS</sequence>
<organism evidence="1 2">
    <name type="scientific">Botrimarina colliarenosi</name>
    <dbReference type="NCBI Taxonomy" id="2528001"/>
    <lineage>
        <taxon>Bacteria</taxon>
        <taxon>Pseudomonadati</taxon>
        <taxon>Planctomycetota</taxon>
        <taxon>Planctomycetia</taxon>
        <taxon>Pirellulales</taxon>
        <taxon>Lacipirellulaceae</taxon>
        <taxon>Botrimarina</taxon>
    </lineage>
</organism>
<proteinExistence type="predicted"/>
<comment type="caution">
    <text evidence="1">The sequence shown here is derived from an EMBL/GenBank/DDBJ whole genome shotgun (WGS) entry which is preliminary data.</text>
</comment>
<evidence type="ECO:0000313" key="2">
    <source>
        <dbReference type="Proteomes" id="UP000317421"/>
    </source>
</evidence>
<accession>A0A5C6AAB4</accession>